<dbReference type="GO" id="GO:0006606">
    <property type="term" value="P:protein import into nucleus"/>
    <property type="evidence" value="ECO:0007669"/>
    <property type="project" value="InterPro"/>
</dbReference>
<dbReference type="SUPFAM" id="SSF48371">
    <property type="entry name" value="ARM repeat"/>
    <property type="match status" value="1"/>
</dbReference>
<dbReference type="Pfam" id="PF02985">
    <property type="entry name" value="HEAT"/>
    <property type="match status" value="1"/>
</dbReference>
<dbReference type="Gene3D" id="1.25.10.10">
    <property type="entry name" value="Leucine-rich Repeat Variant"/>
    <property type="match status" value="2"/>
</dbReference>
<dbReference type="FunFam" id="1.25.10.10:FF:000219">
    <property type="entry name" value="Importin subunit beta-2"/>
    <property type="match status" value="1"/>
</dbReference>
<reference evidence="7 9" key="1">
    <citation type="submission" date="2018-12" db="EMBL/GenBank/DDBJ databases">
        <title>Venturia inaequalis Genome Resource.</title>
        <authorList>
            <person name="Lichtner F.J."/>
        </authorList>
    </citation>
    <scope>NUCLEOTIDE SEQUENCE [LARGE SCALE GENOMIC DNA]</scope>
    <source>
        <strain evidence="7 9">120213</strain>
        <strain evidence="8">Bline_iso_100314</strain>
    </source>
</reference>
<keyword evidence="3" id="KW-0963">Cytoplasm</keyword>
<sequence length="951" mass="106306">MMAWNPQPEPLRQLLQCLKDSLSPTATARQSAELDLSQMLRRAAEAPDYTNYLAYLTVNSQQPSTLGLTPESYHVARSAAAVALRNVVRASFKQIPDANKTYLRSVILGGLHDQNVQVRNYTGNVITEVVRQGGIMQWPMLLSSLIALIDSKDKSVPQRAQEGAMSALLKICEDNKRALDREYSGERPLAFVFPKLLEFTRDTSPIVRATALSAIIVFLPEKSQVVLSHLDVLLQCLFALANDPSNDVRKYVCRCFIRLAEISPEKIMPYMEGLVAYIVAQQQNPDDQELALDAAEFWLCLGEDERLSRCLGPYLPTIVPVLLESMVYGEDDQFRLEGEQEDAEQEDKPEDIRPAFATAKGGRLTGTNGDSNENGANGAGSVAVPDDDDLSDGEIDEDDDDDDEDPEEQWNLRKCSAAALDTLASHFNQAVFEITLPYLKDNLSAPEWPRREAAVLAVGAIADGCMDIVQPHLPELTQYLLSLLKDSQAVVRSITCWAIGRYSAWPAHLDPEGQRQYFEPIMEALLTKMLDRNKRVQEAAASAFANLEEKAKSQLKPYSVVIVRQFVKCFGIYKDRNMYILYDCVQTLAEHVGPSLRDPELVNLLMPALLQRWARVADQSREMFPLLECLSYVALALGETFTPFAEPIFTRCISIIHQNLEDTFNAVNNPAFVEPDKDFLVTSLDLLSGIVQAMGVEKQTNNELVSKSQPNFFQLLAYCLKDTHNDVRQSAYALLGDCAIYVFPQLQQVLPTILDIVLDQLDVDSSSYDADTGFAVVNNACWSLGEIAVRQKQEMDPHVDRILNKLGAILFNQKIPESLNENAAIALGRLGIGCPEKLAPHLSVFALPWLQAMSRVQWTEEKANAFWGFNLTVLKNPPAMEKCLLDYFNETATISSTSLLSGDNNMSKVKTSFQQVIAQYRSMIPTFDQFLHQLPEDRYTQFAALELFLNN</sequence>
<keyword evidence="2" id="KW-0813">Transport</keyword>
<protein>
    <recommendedName>
        <fullName evidence="10">Importin beta-2 subunit</fullName>
    </recommendedName>
</protein>
<evidence type="ECO:0008006" key="10">
    <source>
        <dbReference type="Google" id="ProtNLM"/>
    </source>
</evidence>
<organism evidence="7 9">
    <name type="scientific">Venturia inaequalis</name>
    <name type="common">Apple scab fungus</name>
    <dbReference type="NCBI Taxonomy" id="5025"/>
    <lineage>
        <taxon>Eukaryota</taxon>
        <taxon>Fungi</taxon>
        <taxon>Dikarya</taxon>
        <taxon>Ascomycota</taxon>
        <taxon>Pezizomycotina</taxon>
        <taxon>Dothideomycetes</taxon>
        <taxon>Pleosporomycetidae</taxon>
        <taxon>Venturiales</taxon>
        <taxon>Venturiaceae</taxon>
        <taxon>Venturia</taxon>
    </lineage>
</organism>
<evidence type="ECO:0000256" key="4">
    <source>
        <dbReference type="ARBA" id="ARBA00022737"/>
    </source>
</evidence>
<dbReference type="EMBL" id="WNWS01000159">
    <property type="protein sequence ID" value="KAE9977135.1"/>
    <property type="molecule type" value="Genomic_DNA"/>
</dbReference>
<dbReference type="GO" id="GO:0005634">
    <property type="term" value="C:nucleus"/>
    <property type="evidence" value="ECO:0007669"/>
    <property type="project" value="UniProtKB-SubCell"/>
</dbReference>
<comment type="caution">
    <text evidence="7">The sequence shown here is derived from an EMBL/GenBank/DDBJ whole genome shotgun (WGS) entry which is preliminary data.</text>
</comment>
<keyword evidence="4" id="KW-0677">Repeat</keyword>
<dbReference type="InterPro" id="IPR000357">
    <property type="entry name" value="HEAT"/>
</dbReference>
<dbReference type="FunFam" id="1.25.10.10:FF:000313">
    <property type="entry name" value="Importin beta-2 subunit, putative"/>
    <property type="match status" value="1"/>
</dbReference>
<evidence type="ECO:0000313" key="7">
    <source>
        <dbReference type="EMBL" id="KAE9977135.1"/>
    </source>
</evidence>
<dbReference type="Pfam" id="PF13513">
    <property type="entry name" value="HEAT_EZ"/>
    <property type="match status" value="1"/>
</dbReference>
<accession>A0A8H3UVJ7</accession>
<dbReference type="InterPro" id="IPR016024">
    <property type="entry name" value="ARM-type_fold"/>
</dbReference>
<evidence type="ECO:0000256" key="5">
    <source>
        <dbReference type="ARBA" id="ARBA00022927"/>
    </source>
</evidence>
<dbReference type="Proteomes" id="UP000447873">
    <property type="component" value="Unassembled WGS sequence"/>
</dbReference>
<dbReference type="EMBL" id="WNWQ01000013">
    <property type="protein sequence ID" value="KAE9984786.1"/>
    <property type="molecule type" value="Genomic_DNA"/>
</dbReference>
<feature type="compositionally biased region" description="Acidic residues" evidence="6">
    <location>
        <begin position="385"/>
        <end position="408"/>
    </location>
</feature>
<feature type="compositionally biased region" description="Polar residues" evidence="6">
    <location>
        <begin position="365"/>
        <end position="375"/>
    </location>
</feature>
<evidence type="ECO:0000256" key="2">
    <source>
        <dbReference type="ARBA" id="ARBA00022448"/>
    </source>
</evidence>
<evidence type="ECO:0000313" key="9">
    <source>
        <dbReference type="Proteomes" id="UP000447873"/>
    </source>
</evidence>
<feature type="region of interest" description="Disordered" evidence="6">
    <location>
        <begin position="358"/>
        <end position="409"/>
    </location>
</feature>
<keyword evidence="5" id="KW-0653">Protein transport</keyword>
<dbReference type="InterPro" id="IPR011989">
    <property type="entry name" value="ARM-like"/>
</dbReference>
<evidence type="ECO:0000313" key="8">
    <source>
        <dbReference type="EMBL" id="KAE9984786.1"/>
    </source>
</evidence>
<dbReference type="AlphaFoldDB" id="A0A8H3UVJ7"/>
<name>A0A8H3UVJ7_VENIN</name>
<dbReference type="PANTHER" id="PTHR10527">
    <property type="entry name" value="IMPORTIN BETA"/>
    <property type="match status" value="1"/>
</dbReference>
<proteinExistence type="predicted"/>
<dbReference type="InterPro" id="IPR040122">
    <property type="entry name" value="Importin_beta"/>
</dbReference>
<comment type="subcellular location">
    <subcellularLocation>
        <location evidence="1">Cytoplasm</location>
    </subcellularLocation>
</comment>
<evidence type="ECO:0000256" key="6">
    <source>
        <dbReference type="SAM" id="MobiDB-lite"/>
    </source>
</evidence>
<evidence type="ECO:0000256" key="1">
    <source>
        <dbReference type="ARBA" id="ARBA00004496"/>
    </source>
</evidence>
<evidence type="ECO:0000256" key="3">
    <source>
        <dbReference type="ARBA" id="ARBA00022490"/>
    </source>
</evidence>
<dbReference type="Proteomes" id="UP000433883">
    <property type="component" value="Unassembled WGS sequence"/>
</dbReference>
<dbReference type="GO" id="GO:0005737">
    <property type="term" value="C:cytoplasm"/>
    <property type="evidence" value="ECO:0007669"/>
    <property type="project" value="UniProtKB-SubCell"/>
</dbReference>
<gene>
    <name evidence="8" type="ORF">BLS_001359</name>
    <name evidence="7" type="ORF">EG328_002198</name>
</gene>